<feature type="compositionally biased region" description="Polar residues" evidence="1">
    <location>
        <begin position="221"/>
        <end position="230"/>
    </location>
</feature>
<dbReference type="PANTHER" id="PTHR46573">
    <property type="entry name" value="WD REPEAT, SAM AND U-BOX DOMAIN-CONTAINING PROTEIN 1"/>
    <property type="match status" value="1"/>
</dbReference>
<evidence type="ECO:0000313" key="3">
    <source>
        <dbReference type="EMBL" id="KAG7359807.1"/>
    </source>
</evidence>
<feature type="region of interest" description="Disordered" evidence="1">
    <location>
        <begin position="1"/>
        <end position="23"/>
    </location>
</feature>
<feature type="domain" description="U-box" evidence="2">
    <location>
        <begin position="65"/>
        <end position="139"/>
    </location>
</feature>
<dbReference type="InterPro" id="IPR052085">
    <property type="entry name" value="WD-SAM-U-box"/>
</dbReference>
<sequence>MTKTSLTAEESACTVDTTTVSPDTSDVECDDAIRVKQINDRKCKGCDKRAETYDERNDDDDDSHTIPDEFICPLTLEIFKDPLMDRRGMNFEREAIVEWLNRGNSTCPLTREPLGYRSFIPNVNLRARIEHWKRDHGYEVDVIQKDRHNVKFVGLIEAPANSPLELRWTRDLVANRAQEMIWRYEQQQQIEEESFANTENNRSNSERRRRRRRGFGGGQTGYSPTTQQRRLTGLFGEALSMVRRPPLDS</sequence>
<name>A0A9K3LCV5_9STRA</name>
<evidence type="ECO:0000259" key="2">
    <source>
        <dbReference type="PROSITE" id="PS51698"/>
    </source>
</evidence>
<protein>
    <submittedName>
        <fullName evidence="3">U-box domain containing protein</fullName>
    </submittedName>
</protein>
<accession>A0A9K3LCV5</accession>
<dbReference type="Proteomes" id="UP000693970">
    <property type="component" value="Unassembled WGS sequence"/>
</dbReference>
<organism evidence="3 4">
    <name type="scientific">Nitzschia inconspicua</name>
    <dbReference type="NCBI Taxonomy" id="303405"/>
    <lineage>
        <taxon>Eukaryota</taxon>
        <taxon>Sar</taxon>
        <taxon>Stramenopiles</taxon>
        <taxon>Ochrophyta</taxon>
        <taxon>Bacillariophyta</taxon>
        <taxon>Bacillariophyceae</taxon>
        <taxon>Bacillariophycidae</taxon>
        <taxon>Bacillariales</taxon>
        <taxon>Bacillariaceae</taxon>
        <taxon>Nitzschia</taxon>
    </lineage>
</organism>
<dbReference type="CDD" id="cd16664">
    <property type="entry name" value="RING-Ubox_PUB"/>
    <property type="match status" value="1"/>
</dbReference>
<reference evidence="3" key="1">
    <citation type="journal article" date="2021" name="Sci. Rep.">
        <title>Diploid genomic architecture of Nitzschia inconspicua, an elite biomass production diatom.</title>
        <authorList>
            <person name="Oliver A."/>
            <person name="Podell S."/>
            <person name="Pinowska A."/>
            <person name="Traller J.C."/>
            <person name="Smith S.R."/>
            <person name="McClure R."/>
            <person name="Beliaev A."/>
            <person name="Bohutskyi P."/>
            <person name="Hill E.A."/>
            <person name="Rabines A."/>
            <person name="Zheng H."/>
            <person name="Allen L.Z."/>
            <person name="Kuo A."/>
            <person name="Grigoriev I.V."/>
            <person name="Allen A.E."/>
            <person name="Hazlebeck D."/>
            <person name="Allen E.E."/>
        </authorList>
    </citation>
    <scope>NUCLEOTIDE SEQUENCE</scope>
    <source>
        <strain evidence="3">Hildebrandi</strain>
    </source>
</reference>
<reference evidence="3" key="2">
    <citation type="submission" date="2021-04" db="EMBL/GenBank/DDBJ databases">
        <authorList>
            <person name="Podell S."/>
        </authorList>
    </citation>
    <scope>NUCLEOTIDE SEQUENCE</scope>
    <source>
        <strain evidence="3">Hildebrandi</strain>
    </source>
</reference>
<dbReference type="GO" id="GO:0016567">
    <property type="term" value="P:protein ubiquitination"/>
    <property type="evidence" value="ECO:0007669"/>
    <property type="project" value="InterPro"/>
</dbReference>
<evidence type="ECO:0000313" key="4">
    <source>
        <dbReference type="Proteomes" id="UP000693970"/>
    </source>
</evidence>
<evidence type="ECO:0000256" key="1">
    <source>
        <dbReference type="SAM" id="MobiDB-lite"/>
    </source>
</evidence>
<proteinExistence type="predicted"/>
<dbReference type="PANTHER" id="PTHR46573:SF1">
    <property type="entry name" value="WD REPEAT, SAM AND U-BOX DOMAIN-CONTAINING PROTEIN 1"/>
    <property type="match status" value="1"/>
</dbReference>
<dbReference type="SMART" id="SM00504">
    <property type="entry name" value="Ubox"/>
    <property type="match status" value="1"/>
</dbReference>
<dbReference type="InterPro" id="IPR003613">
    <property type="entry name" value="Ubox_domain"/>
</dbReference>
<dbReference type="PROSITE" id="PS51698">
    <property type="entry name" value="U_BOX"/>
    <property type="match status" value="1"/>
</dbReference>
<gene>
    <name evidence="3" type="ORF">IV203_034905</name>
</gene>
<dbReference type="Pfam" id="PF04564">
    <property type="entry name" value="U-box"/>
    <property type="match status" value="1"/>
</dbReference>
<comment type="caution">
    <text evidence="3">The sequence shown here is derived from an EMBL/GenBank/DDBJ whole genome shotgun (WGS) entry which is preliminary data.</text>
</comment>
<dbReference type="InterPro" id="IPR045210">
    <property type="entry name" value="RING-Ubox_PUB"/>
</dbReference>
<dbReference type="GO" id="GO:0004842">
    <property type="term" value="F:ubiquitin-protein transferase activity"/>
    <property type="evidence" value="ECO:0007669"/>
    <property type="project" value="InterPro"/>
</dbReference>
<feature type="compositionally biased region" description="Low complexity" evidence="1">
    <location>
        <begin position="14"/>
        <end position="23"/>
    </location>
</feature>
<dbReference type="OrthoDB" id="424220at2759"/>
<dbReference type="EMBL" id="JAGRRH010000013">
    <property type="protein sequence ID" value="KAG7359807.1"/>
    <property type="molecule type" value="Genomic_DNA"/>
</dbReference>
<dbReference type="AlphaFoldDB" id="A0A9K3LCV5"/>
<keyword evidence="4" id="KW-1185">Reference proteome</keyword>
<feature type="region of interest" description="Disordered" evidence="1">
    <location>
        <begin position="193"/>
        <end position="230"/>
    </location>
</feature>